<gene>
    <name evidence="1" type="ORF">M569_17303</name>
</gene>
<dbReference type="AlphaFoldDB" id="S8BSG3"/>
<comment type="caution">
    <text evidence="1">The sequence shown here is derived from an EMBL/GenBank/DDBJ whole genome shotgun (WGS) entry which is preliminary data.</text>
</comment>
<protein>
    <submittedName>
        <fullName evidence="1">Uncharacterized protein</fullName>
    </submittedName>
</protein>
<keyword evidence="2" id="KW-1185">Reference proteome</keyword>
<organism evidence="1 2">
    <name type="scientific">Genlisea aurea</name>
    <dbReference type="NCBI Taxonomy" id="192259"/>
    <lineage>
        <taxon>Eukaryota</taxon>
        <taxon>Viridiplantae</taxon>
        <taxon>Streptophyta</taxon>
        <taxon>Embryophyta</taxon>
        <taxon>Tracheophyta</taxon>
        <taxon>Spermatophyta</taxon>
        <taxon>Magnoliopsida</taxon>
        <taxon>eudicotyledons</taxon>
        <taxon>Gunneridae</taxon>
        <taxon>Pentapetalae</taxon>
        <taxon>asterids</taxon>
        <taxon>lamiids</taxon>
        <taxon>Lamiales</taxon>
        <taxon>Lentibulariaceae</taxon>
        <taxon>Genlisea</taxon>
    </lineage>
</organism>
<dbReference type="EMBL" id="AUSU01010145">
    <property type="protein sequence ID" value="EPS57515.1"/>
    <property type="molecule type" value="Genomic_DNA"/>
</dbReference>
<accession>S8BSG3</accession>
<proteinExistence type="predicted"/>
<evidence type="ECO:0000313" key="1">
    <source>
        <dbReference type="EMBL" id="EPS57515.1"/>
    </source>
</evidence>
<dbReference type="Proteomes" id="UP000015453">
    <property type="component" value="Unassembled WGS sequence"/>
</dbReference>
<name>S8BSG3_9LAMI</name>
<reference evidence="1 2" key="1">
    <citation type="journal article" date="2013" name="BMC Genomics">
        <title>The miniature genome of a carnivorous plant Genlisea aurea contains a low number of genes and short non-coding sequences.</title>
        <authorList>
            <person name="Leushkin E.V."/>
            <person name="Sutormin R.A."/>
            <person name="Nabieva E.R."/>
            <person name="Penin A.A."/>
            <person name="Kondrashov A.S."/>
            <person name="Logacheva M.D."/>
        </authorList>
    </citation>
    <scope>NUCLEOTIDE SEQUENCE [LARGE SCALE GENOMIC DNA]</scope>
</reference>
<sequence length="88" mass="9881">MSNGLFKFKFNGDWGVLTRFGILIATVDLDFRCCPSSVRPARTAERGGNTDSVSLHETTPNSFFDLDPPNKFLHLHFSLFFKHSSSKA</sequence>
<evidence type="ECO:0000313" key="2">
    <source>
        <dbReference type="Proteomes" id="UP000015453"/>
    </source>
</evidence>